<comment type="caution">
    <text evidence="1">The sequence shown here is derived from an EMBL/GenBank/DDBJ whole genome shotgun (WGS) entry which is preliminary data.</text>
</comment>
<accession>A0ABP6MVN2</accession>
<protein>
    <submittedName>
        <fullName evidence="1">Uncharacterized protein</fullName>
    </submittedName>
</protein>
<organism evidence="1 2">
    <name type="scientific">Planomonospora alba</name>
    <dbReference type="NCBI Taxonomy" id="161354"/>
    <lineage>
        <taxon>Bacteria</taxon>
        <taxon>Bacillati</taxon>
        <taxon>Actinomycetota</taxon>
        <taxon>Actinomycetes</taxon>
        <taxon>Streptosporangiales</taxon>
        <taxon>Streptosporangiaceae</taxon>
        <taxon>Planomonospora</taxon>
    </lineage>
</organism>
<sequence length="67" mass="7308">MPSEAVGVTVTCSFAAPRSSRFSVRRPVFQTPAWARHLGGRLRPAGVPCNAARLLRVTRLDERFGLG</sequence>
<name>A0ABP6MVN2_9ACTN</name>
<evidence type="ECO:0000313" key="1">
    <source>
        <dbReference type="EMBL" id="GAA3124451.1"/>
    </source>
</evidence>
<proteinExistence type="predicted"/>
<evidence type="ECO:0000313" key="2">
    <source>
        <dbReference type="Proteomes" id="UP001500320"/>
    </source>
</evidence>
<reference evidence="2" key="1">
    <citation type="journal article" date="2019" name="Int. J. Syst. Evol. Microbiol.">
        <title>The Global Catalogue of Microorganisms (GCM) 10K type strain sequencing project: providing services to taxonomists for standard genome sequencing and annotation.</title>
        <authorList>
            <consortium name="The Broad Institute Genomics Platform"/>
            <consortium name="The Broad Institute Genome Sequencing Center for Infectious Disease"/>
            <person name="Wu L."/>
            <person name="Ma J."/>
        </authorList>
    </citation>
    <scope>NUCLEOTIDE SEQUENCE [LARGE SCALE GENOMIC DNA]</scope>
    <source>
        <strain evidence="2">JCM 9373</strain>
    </source>
</reference>
<keyword evidence="2" id="KW-1185">Reference proteome</keyword>
<dbReference type="Proteomes" id="UP001500320">
    <property type="component" value="Unassembled WGS sequence"/>
</dbReference>
<dbReference type="EMBL" id="BAAAUT010000008">
    <property type="protein sequence ID" value="GAA3124451.1"/>
    <property type="molecule type" value="Genomic_DNA"/>
</dbReference>
<gene>
    <name evidence="1" type="ORF">GCM10010466_14210</name>
</gene>